<dbReference type="RefSeq" id="XP_018013699.1">
    <property type="nucleotide sequence ID" value="XM_018158210.2"/>
</dbReference>
<gene>
    <name evidence="3" type="primary">LOC108670722</name>
</gene>
<evidence type="ECO:0000313" key="3">
    <source>
        <dbReference type="RefSeq" id="XP_018013699.1"/>
    </source>
</evidence>
<feature type="signal peptide" evidence="1">
    <location>
        <begin position="1"/>
        <end position="21"/>
    </location>
</feature>
<sequence>MAKSILAFLCIAVIVAETVLAQPVQVADSPLVVADEAEAPALVVDELSVHEFSLDEFPALRQFLDETAVDDQKDFGVQEDPNRRRRIVCRPIPNRPLWLKACKWV</sequence>
<dbReference type="AlphaFoldDB" id="A0A8B7NJ73"/>
<keyword evidence="1" id="KW-0732">Signal</keyword>
<reference evidence="3" key="1">
    <citation type="submission" date="2025-08" db="UniProtKB">
        <authorList>
            <consortium name="RefSeq"/>
        </authorList>
    </citation>
    <scope>IDENTIFICATION</scope>
    <source>
        <tissue evidence="3">Whole organism</tissue>
    </source>
</reference>
<accession>A0A8B7NJ73</accession>
<proteinExistence type="predicted"/>
<organism evidence="2 3">
    <name type="scientific">Hyalella azteca</name>
    <name type="common">Amphipod</name>
    <dbReference type="NCBI Taxonomy" id="294128"/>
    <lineage>
        <taxon>Eukaryota</taxon>
        <taxon>Metazoa</taxon>
        <taxon>Ecdysozoa</taxon>
        <taxon>Arthropoda</taxon>
        <taxon>Crustacea</taxon>
        <taxon>Multicrustacea</taxon>
        <taxon>Malacostraca</taxon>
        <taxon>Eumalacostraca</taxon>
        <taxon>Peracarida</taxon>
        <taxon>Amphipoda</taxon>
        <taxon>Senticaudata</taxon>
        <taxon>Talitrida</taxon>
        <taxon>Talitroidea</taxon>
        <taxon>Hyalellidae</taxon>
        <taxon>Hyalella</taxon>
    </lineage>
</organism>
<protein>
    <submittedName>
        <fullName evidence="3">Uncharacterized protein LOC108670722</fullName>
    </submittedName>
</protein>
<keyword evidence="2" id="KW-1185">Reference proteome</keyword>
<feature type="chain" id="PRO_5034494154" evidence="1">
    <location>
        <begin position="22"/>
        <end position="105"/>
    </location>
</feature>
<dbReference type="Proteomes" id="UP000694843">
    <property type="component" value="Unplaced"/>
</dbReference>
<dbReference type="GeneID" id="108670722"/>
<name>A0A8B7NJ73_HYAAZ</name>
<evidence type="ECO:0000256" key="1">
    <source>
        <dbReference type="SAM" id="SignalP"/>
    </source>
</evidence>
<dbReference type="KEGG" id="hazt:108670722"/>
<evidence type="ECO:0000313" key="2">
    <source>
        <dbReference type="Proteomes" id="UP000694843"/>
    </source>
</evidence>